<dbReference type="VEuPathDB" id="GiardiaDB:GMRT_14251"/>
<sequence length="615" mass="68562">MSIDGKADFLKTASRLRMHGLAAEVISLNTYADILTRYQQDTGELDALTQRLEAYDQLLEVLLTRSLDSLSASTPTEEPTIKAPVLNDNFLRGLCYATMLRIEDQKVSEITDHNESYRIATALITAAAAKTGLKLFSGGLTKIHAELEALRAEYFKDEVLLCEEEQLPRILAGTYAESAIERHTPLLSEADIISLTSLPPVADRPTVTQEQLRDAVLQFAALLQDKSGADATTKGTHIPSSSGTNDAQLESLEEEIRQAEAAVKRIKMAQAHQAFQPITCSIRQSFDATRQESGQVTEQKGTSDQDDDDLMIDYDSLSQGIDGLTTDARGLVEDVTEAVQILKGMMSEAPNDRFLESPALNTTCKNLHKLSEIQTRLTTLSSRLEQALKLAEKVSDEQYAELYTSAIGDFSSADVLLLRLHTFTKQMSERLTNRLIDLTTTEFVQAIRSDDLQATMQKLLETETIIRERLSCLQTLVHKADSQTHDLLKKQGKDLNVTIQSRIERHIRHISEDIDRLRAGTLSDDCDRLFSAVDNYATDGTKHQLLQIELAALQDSVSSQPQDRDALLKLTRHRKCHQCNVNSWIYCKPSNGTLVCNDCKPANESDWIHVQTQNN</sequence>
<evidence type="ECO:0000256" key="2">
    <source>
        <dbReference type="SAM" id="MobiDB-lite"/>
    </source>
</evidence>
<name>A0A4Z1T3J2_GIAMU</name>
<evidence type="ECO:0000256" key="1">
    <source>
        <dbReference type="SAM" id="Coils"/>
    </source>
</evidence>
<dbReference type="OrthoDB" id="10255555at2759"/>
<dbReference type="AlphaFoldDB" id="A0A4Z1T3J2"/>
<keyword evidence="1" id="KW-0175">Coiled coil</keyword>
<reference evidence="3 4" key="1">
    <citation type="submission" date="2019-05" db="EMBL/GenBank/DDBJ databases">
        <title>The compact genome of Giardia muris reveals important steps in the evolution of intestinal protozoan parasites.</title>
        <authorList>
            <person name="Xu F."/>
            <person name="Jimenez-Gonzalez A."/>
            <person name="Einarsson E."/>
            <person name="Astvaldsson A."/>
            <person name="Peirasmaki D."/>
            <person name="Eckmann L."/>
            <person name="Andersson J.O."/>
            <person name="Svard S.G."/>
            <person name="Jerlstrom-Hultqvist J."/>
        </authorList>
    </citation>
    <scope>NUCLEOTIDE SEQUENCE [LARGE SCALE GENOMIC DNA]</scope>
    <source>
        <strain evidence="3 4">Roberts-Thomson</strain>
    </source>
</reference>
<keyword evidence="4" id="KW-1185">Reference proteome</keyword>
<comment type="caution">
    <text evidence="3">The sequence shown here is derived from an EMBL/GenBank/DDBJ whole genome shotgun (WGS) entry which is preliminary data.</text>
</comment>
<feature type="compositionally biased region" description="Polar residues" evidence="2">
    <location>
        <begin position="286"/>
        <end position="302"/>
    </location>
</feature>
<evidence type="ECO:0000313" key="4">
    <source>
        <dbReference type="Proteomes" id="UP000315496"/>
    </source>
</evidence>
<organism evidence="3 4">
    <name type="scientific">Giardia muris</name>
    <dbReference type="NCBI Taxonomy" id="5742"/>
    <lineage>
        <taxon>Eukaryota</taxon>
        <taxon>Metamonada</taxon>
        <taxon>Diplomonadida</taxon>
        <taxon>Hexamitidae</taxon>
        <taxon>Giardiinae</taxon>
        <taxon>Giardia</taxon>
    </lineage>
</organism>
<evidence type="ECO:0000313" key="3">
    <source>
        <dbReference type="EMBL" id="TNJ30208.1"/>
    </source>
</evidence>
<gene>
    <name evidence="3" type="ORF">GMRT_14251</name>
</gene>
<dbReference type="Proteomes" id="UP000315496">
    <property type="component" value="Chromosome 1"/>
</dbReference>
<proteinExistence type="predicted"/>
<feature type="region of interest" description="Disordered" evidence="2">
    <location>
        <begin position="286"/>
        <end position="308"/>
    </location>
</feature>
<feature type="coiled-coil region" evidence="1">
    <location>
        <begin position="242"/>
        <end position="272"/>
    </location>
</feature>
<dbReference type="EMBL" id="VDLU01000001">
    <property type="protein sequence ID" value="TNJ30208.1"/>
    <property type="molecule type" value="Genomic_DNA"/>
</dbReference>
<accession>A0A4Z1T3J2</accession>
<protein>
    <submittedName>
        <fullName evidence="3">Uncharacterized protein</fullName>
    </submittedName>
</protein>